<reference evidence="1" key="2">
    <citation type="submission" date="2020-05" db="UniProtKB">
        <authorList>
            <consortium name="EnsemblMetazoa"/>
        </authorList>
    </citation>
    <scope>IDENTIFICATION</scope>
    <source>
        <strain evidence="1">Indian</strain>
    </source>
</reference>
<evidence type="ECO:0000313" key="1">
    <source>
        <dbReference type="EnsemblMetazoa" id="ASTEI04580-PA"/>
    </source>
</evidence>
<keyword evidence="2" id="KW-1185">Reference proteome</keyword>
<dbReference type="EnsemblMetazoa" id="ASTEI04580-RA">
    <property type="protein sequence ID" value="ASTEI04580-PA"/>
    <property type="gene ID" value="ASTEI04580"/>
</dbReference>
<protein>
    <submittedName>
        <fullName evidence="1">Uncharacterized protein</fullName>
    </submittedName>
</protein>
<reference evidence="2" key="1">
    <citation type="journal article" date="2014" name="Genome Biol.">
        <title>Genome analysis of a major urban malaria vector mosquito, Anopheles stephensi.</title>
        <authorList>
            <person name="Jiang X."/>
            <person name="Peery A."/>
            <person name="Hall A.B."/>
            <person name="Sharma A."/>
            <person name="Chen X.G."/>
            <person name="Waterhouse R.M."/>
            <person name="Komissarov A."/>
            <person name="Riehle M.M."/>
            <person name="Shouche Y."/>
            <person name="Sharakhova M.V."/>
            <person name="Lawson D."/>
            <person name="Pakpour N."/>
            <person name="Arensburger P."/>
            <person name="Davidson V.L."/>
            <person name="Eiglmeier K."/>
            <person name="Emrich S."/>
            <person name="George P."/>
            <person name="Kennedy R.C."/>
            <person name="Mane S.P."/>
            <person name="Maslen G."/>
            <person name="Oringanje C."/>
            <person name="Qi Y."/>
            <person name="Settlage R."/>
            <person name="Tojo M."/>
            <person name="Tubio J.M."/>
            <person name="Unger M.F."/>
            <person name="Wang B."/>
            <person name="Vernick K.D."/>
            <person name="Ribeiro J.M."/>
            <person name="James A.A."/>
            <person name="Michel K."/>
            <person name="Riehle M.A."/>
            <person name="Luckhart S."/>
            <person name="Sharakhov I.V."/>
            <person name="Tu Z."/>
        </authorList>
    </citation>
    <scope>NUCLEOTIDE SEQUENCE [LARGE SCALE GENOMIC DNA]</scope>
    <source>
        <strain evidence="2">Indian</strain>
    </source>
</reference>
<accession>A0A182Y7Z4</accession>
<proteinExistence type="predicted"/>
<dbReference type="VEuPathDB" id="VectorBase:ASTE006798"/>
<organism evidence="1 2">
    <name type="scientific">Anopheles stephensi</name>
    <name type="common">Indo-Pakistan malaria mosquito</name>
    <dbReference type="NCBI Taxonomy" id="30069"/>
    <lineage>
        <taxon>Eukaryota</taxon>
        <taxon>Metazoa</taxon>
        <taxon>Ecdysozoa</taxon>
        <taxon>Arthropoda</taxon>
        <taxon>Hexapoda</taxon>
        <taxon>Insecta</taxon>
        <taxon>Pterygota</taxon>
        <taxon>Neoptera</taxon>
        <taxon>Endopterygota</taxon>
        <taxon>Diptera</taxon>
        <taxon>Nematocera</taxon>
        <taxon>Culicoidea</taxon>
        <taxon>Culicidae</taxon>
        <taxon>Anophelinae</taxon>
        <taxon>Anopheles</taxon>
    </lineage>
</organism>
<name>A0A182Y7Z4_ANOST</name>
<evidence type="ECO:0000313" key="2">
    <source>
        <dbReference type="Proteomes" id="UP000076408"/>
    </source>
</evidence>
<sequence length="70" mass="8015">MKFTFAFVLIALFAVIAVCQADKENANTSDNARAKDGFKLELTKEEIDIIRKIFSGRRYTANNWMNPHYG</sequence>
<dbReference type="AlphaFoldDB" id="A0A182Y7Z4"/>
<dbReference type="Proteomes" id="UP000076408">
    <property type="component" value="Unassembled WGS sequence"/>
</dbReference>
<dbReference type="VEuPathDB" id="VectorBase:ASTEI04580"/>